<dbReference type="PANTHER" id="PTHR36838:SF1">
    <property type="entry name" value="SLR1864 PROTEIN"/>
    <property type="match status" value="1"/>
</dbReference>
<dbReference type="EMBL" id="RBID01000011">
    <property type="protein sequence ID" value="RKQ61085.1"/>
    <property type="molecule type" value="Genomic_DNA"/>
</dbReference>
<sequence length="291" mass="31277">MFERILTIILPVLVIVLIGGVYARRVRPDMRAANKLNMDVCVPLLVFSALAAKDFDLLAHWKLVPAAALIVLLSGVLSWPVARLCRIDPRTLLPAMMFNNCGNMGLPLALLAFGQQGFQAFVVLFIVSNLLHFTLGAFIFSHHTSLAGLRRNPIVIATLLGLVFGLSGITLPAWLMAGIRMLGEMTIPLMLFALGVRMVDVSLAGWRVGLLGAVLCPLTGLAGAALAIPLLQLAPEQTALVVLFGALPPAVLNFLMAELYQQEPERMASIVLIGNLASLLFVPLGLAFALR</sequence>
<gene>
    <name evidence="9" type="ORF">C8E02_0852</name>
</gene>
<dbReference type="PANTHER" id="PTHR36838">
    <property type="entry name" value="AUXIN EFFLUX CARRIER FAMILY PROTEIN"/>
    <property type="match status" value="1"/>
</dbReference>
<feature type="transmembrane region" description="Helical" evidence="8">
    <location>
        <begin position="208"/>
        <end position="231"/>
    </location>
</feature>
<evidence type="ECO:0000256" key="7">
    <source>
        <dbReference type="ARBA" id="ARBA00023136"/>
    </source>
</evidence>
<evidence type="ECO:0000256" key="2">
    <source>
        <dbReference type="ARBA" id="ARBA00010145"/>
    </source>
</evidence>
<protein>
    <recommendedName>
        <fullName evidence="11">Permease</fullName>
    </recommendedName>
</protein>
<comment type="caution">
    <text evidence="9">The sequence shown here is derived from an EMBL/GenBank/DDBJ whole genome shotgun (WGS) entry which is preliminary data.</text>
</comment>
<keyword evidence="7 8" id="KW-0472">Membrane</keyword>
<keyword evidence="4" id="KW-1003">Cell membrane</keyword>
<evidence type="ECO:0000256" key="6">
    <source>
        <dbReference type="ARBA" id="ARBA00022989"/>
    </source>
</evidence>
<dbReference type="RefSeq" id="WP_120809756.1">
    <property type="nucleotide sequence ID" value="NZ_RBID01000011.1"/>
</dbReference>
<dbReference type="Gene3D" id="1.20.1530.20">
    <property type="match status" value="1"/>
</dbReference>
<proteinExistence type="inferred from homology"/>
<evidence type="ECO:0000313" key="9">
    <source>
        <dbReference type="EMBL" id="RKQ61085.1"/>
    </source>
</evidence>
<evidence type="ECO:0000256" key="8">
    <source>
        <dbReference type="SAM" id="Phobius"/>
    </source>
</evidence>
<feature type="transmembrane region" description="Helical" evidence="8">
    <location>
        <begin position="120"/>
        <end position="140"/>
    </location>
</feature>
<dbReference type="AlphaFoldDB" id="A0A495BJ77"/>
<dbReference type="GO" id="GO:0055085">
    <property type="term" value="P:transmembrane transport"/>
    <property type="evidence" value="ECO:0007669"/>
    <property type="project" value="InterPro"/>
</dbReference>
<evidence type="ECO:0000256" key="3">
    <source>
        <dbReference type="ARBA" id="ARBA00022448"/>
    </source>
</evidence>
<reference evidence="9 10" key="1">
    <citation type="submission" date="2018-10" db="EMBL/GenBank/DDBJ databases">
        <title>Genomic Encyclopedia of Type Strains, Phase IV (KMG-IV): sequencing the most valuable type-strain genomes for metagenomic binning, comparative biology and taxonomic classification.</title>
        <authorList>
            <person name="Goeker M."/>
        </authorList>
    </citation>
    <scope>NUCLEOTIDE SEQUENCE [LARGE SCALE GENOMIC DNA]</scope>
    <source>
        <strain evidence="9 10">DSM 3303</strain>
    </source>
</reference>
<dbReference type="GO" id="GO:0005886">
    <property type="term" value="C:plasma membrane"/>
    <property type="evidence" value="ECO:0007669"/>
    <property type="project" value="UniProtKB-SubCell"/>
</dbReference>
<feature type="transmembrane region" description="Helical" evidence="8">
    <location>
        <begin position="237"/>
        <end position="256"/>
    </location>
</feature>
<dbReference type="Proteomes" id="UP000279384">
    <property type="component" value="Unassembled WGS sequence"/>
</dbReference>
<evidence type="ECO:0000313" key="10">
    <source>
        <dbReference type="Proteomes" id="UP000279384"/>
    </source>
</evidence>
<evidence type="ECO:0000256" key="5">
    <source>
        <dbReference type="ARBA" id="ARBA00022692"/>
    </source>
</evidence>
<feature type="transmembrane region" description="Helical" evidence="8">
    <location>
        <begin position="152"/>
        <end position="171"/>
    </location>
</feature>
<evidence type="ECO:0000256" key="4">
    <source>
        <dbReference type="ARBA" id="ARBA00022475"/>
    </source>
</evidence>
<dbReference type="InterPro" id="IPR038770">
    <property type="entry name" value="Na+/solute_symporter_sf"/>
</dbReference>
<feature type="transmembrane region" description="Helical" evidence="8">
    <location>
        <begin position="268"/>
        <end position="290"/>
    </location>
</feature>
<keyword evidence="5 8" id="KW-0812">Transmembrane</keyword>
<feature type="transmembrane region" description="Helical" evidence="8">
    <location>
        <begin position="91"/>
        <end position="114"/>
    </location>
</feature>
<accession>A0A495BJ77</accession>
<comment type="similarity">
    <text evidence="2">Belongs to the auxin efflux carrier (TC 2.A.69) family.</text>
</comment>
<keyword evidence="6 8" id="KW-1133">Transmembrane helix</keyword>
<dbReference type="InterPro" id="IPR004776">
    <property type="entry name" value="Mem_transp_PIN-like"/>
</dbReference>
<evidence type="ECO:0008006" key="11">
    <source>
        <dbReference type="Google" id="ProtNLM"/>
    </source>
</evidence>
<feature type="transmembrane region" description="Helical" evidence="8">
    <location>
        <begin position="58"/>
        <end position="79"/>
    </location>
</feature>
<comment type="subcellular location">
    <subcellularLocation>
        <location evidence="1">Cell membrane</location>
        <topology evidence="1">Multi-pass membrane protein</topology>
    </subcellularLocation>
</comment>
<feature type="transmembrane region" description="Helical" evidence="8">
    <location>
        <begin position="6"/>
        <end position="24"/>
    </location>
</feature>
<evidence type="ECO:0000256" key="1">
    <source>
        <dbReference type="ARBA" id="ARBA00004651"/>
    </source>
</evidence>
<organism evidence="9 10">
    <name type="scientific">Vogesella indigofera</name>
    <name type="common">Pseudomonas indigofera</name>
    <dbReference type="NCBI Taxonomy" id="45465"/>
    <lineage>
        <taxon>Bacteria</taxon>
        <taxon>Pseudomonadati</taxon>
        <taxon>Pseudomonadota</taxon>
        <taxon>Betaproteobacteria</taxon>
        <taxon>Neisseriales</taxon>
        <taxon>Chromobacteriaceae</taxon>
        <taxon>Vogesella</taxon>
    </lineage>
</organism>
<name>A0A495BJ77_VOGIN</name>
<keyword evidence="3" id="KW-0813">Transport</keyword>
<dbReference type="Pfam" id="PF03547">
    <property type="entry name" value="Mem_trans"/>
    <property type="match status" value="2"/>
</dbReference>